<keyword evidence="2" id="KW-1185">Reference proteome</keyword>
<organism evidence="1 2">
    <name type="scientific">Russula earlei</name>
    <dbReference type="NCBI Taxonomy" id="71964"/>
    <lineage>
        <taxon>Eukaryota</taxon>
        <taxon>Fungi</taxon>
        <taxon>Dikarya</taxon>
        <taxon>Basidiomycota</taxon>
        <taxon>Agaricomycotina</taxon>
        <taxon>Agaricomycetes</taxon>
        <taxon>Russulales</taxon>
        <taxon>Russulaceae</taxon>
        <taxon>Russula</taxon>
    </lineage>
</organism>
<dbReference type="Proteomes" id="UP001207468">
    <property type="component" value="Unassembled WGS sequence"/>
</dbReference>
<name>A0ACC0TSD2_9AGAM</name>
<comment type="caution">
    <text evidence="1">The sequence shown here is derived from an EMBL/GenBank/DDBJ whole genome shotgun (WGS) entry which is preliminary data.</text>
</comment>
<accession>A0ACC0TSD2</accession>
<dbReference type="EMBL" id="JAGFNK010000753">
    <property type="protein sequence ID" value="KAI9441094.1"/>
    <property type="molecule type" value="Genomic_DNA"/>
</dbReference>
<sequence>MAVTTAGPPGKNFSCSPIITHSFAPRCPLLYNLLQHAWRLRCKTKMAMNTILCNHETAKEWPAPRRCQSHESAGEWSMRVTRISCIFALSVFFFSASSALPCVLPPALKTVRSSPALQAAFFAHDHSRVLVRTPSPHSNGPGSTAVMTQSSRRSMGVSPFECVFVLLPSFASPSPLLYFAQC</sequence>
<gene>
    <name evidence="1" type="ORF">F5148DRAFT_824037</name>
</gene>
<evidence type="ECO:0000313" key="2">
    <source>
        <dbReference type="Proteomes" id="UP001207468"/>
    </source>
</evidence>
<evidence type="ECO:0000313" key="1">
    <source>
        <dbReference type="EMBL" id="KAI9441094.1"/>
    </source>
</evidence>
<proteinExistence type="predicted"/>
<protein>
    <submittedName>
        <fullName evidence="1">Uncharacterized protein</fullName>
    </submittedName>
</protein>
<reference evidence="1" key="1">
    <citation type="submission" date="2021-03" db="EMBL/GenBank/DDBJ databases">
        <title>Evolutionary priming and transition to the ectomycorrhizal habit in an iconic lineage of mushroom-forming fungi: is preadaptation a requirement?</title>
        <authorList>
            <consortium name="DOE Joint Genome Institute"/>
            <person name="Looney B.P."/>
            <person name="Miyauchi S."/>
            <person name="Morin E."/>
            <person name="Drula E."/>
            <person name="Courty P.E."/>
            <person name="Chicoki N."/>
            <person name="Fauchery L."/>
            <person name="Kohler A."/>
            <person name="Kuo A."/>
            <person name="LaButti K."/>
            <person name="Pangilinan J."/>
            <person name="Lipzen A."/>
            <person name="Riley R."/>
            <person name="Andreopoulos W."/>
            <person name="He G."/>
            <person name="Johnson J."/>
            <person name="Barry K.W."/>
            <person name="Grigoriev I.V."/>
            <person name="Nagy L."/>
            <person name="Hibbett D."/>
            <person name="Henrissat B."/>
            <person name="Matheny P.B."/>
            <person name="Labbe J."/>
            <person name="Martin A.F."/>
        </authorList>
    </citation>
    <scope>NUCLEOTIDE SEQUENCE</scope>
    <source>
        <strain evidence="1">BPL698</strain>
    </source>
</reference>